<protein>
    <submittedName>
        <fullName evidence="3">Stage III sporulation protein AH</fullName>
    </submittedName>
</protein>
<accession>A0A4Z0GIJ4</accession>
<comment type="caution">
    <text evidence="3">The sequence shown here is derived from an EMBL/GenBank/DDBJ whole genome shotgun (WGS) entry which is preliminary data.</text>
</comment>
<dbReference type="Pfam" id="PF12685">
    <property type="entry name" value="SpoIIIAH"/>
    <property type="match status" value="1"/>
</dbReference>
<organism evidence="3 4">
    <name type="scientific">Sporolactobacillus shoreae</name>
    <dbReference type="NCBI Taxonomy" id="1465501"/>
    <lineage>
        <taxon>Bacteria</taxon>
        <taxon>Bacillati</taxon>
        <taxon>Bacillota</taxon>
        <taxon>Bacilli</taxon>
        <taxon>Bacillales</taxon>
        <taxon>Sporolactobacillaceae</taxon>
        <taxon>Sporolactobacillus</taxon>
    </lineage>
</organism>
<sequence length="175" mass="18850">MLKKQTVWLLTMLSLIVVLSVYALTAPDKPASSLTNQQKNQSQATAGKNGAAVTTSAADNKLGQIELDKADERSQLQKKYEGVIASQKSTAEQVSAAYDNMESMKTLANAEMMLEDVIQSKGYKNAVVKTAGSQVQIYVDAKNLTDQQANGIIRLANEYLGAGRVVSVSYNLSSK</sequence>
<keyword evidence="4" id="KW-1185">Reference proteome</keyword>
<proteinExistence type="predicted"/>
<dbReference type="RefSeq" id="WP_135349735.1">
    <property type="nucleotide sequence ID" value="NZ_SRJD01000025.1"/>
</dbReference>
<feature type="chain" id="PRO_5021373742" evidence="2">
    <location>
        <begin position="24"/>
        <end position="175"/>
    </location>
</feature>
<dbReference type="InterPro" id="IPR024232">
    <property type="entry name" value="SpoIIIAH"/>
</dbReference>
<reference evidence="3 4" key="1">
    <citation type="journal article" date="2015" name="Int. J. Syst. Evol. Microbiol.">
        <title>Sporolactobacillus shoreae sp. nov. and Sporolactobacillus spathodeae sp. nov., two spore-forming lactic acid bacteria isolated from tree barks in Thailand.</title>
        <authorList>
            <person name="Thamacharoensuk T."/>
            <person name="Kitahara M."/>
            <person name="Ohkuma M."/>
            <person name="Thongchul N."/>
            <person name="Tanasupawat S."/>
        </authorList>
    </citation>
    <scope>NUCLEOTIDE SEQUENCE [LARGE SCALE GENOMIC DNA]</scope>
    <source>
        <strain evidence="3 4">BK92</strain>
    </source>
</reference>
<dbReference type="InterPro" id="IPR038503">
    <property type="entry name" value="SpoIIIAH_sf"/>
</dbReference>
<gene>
    <name evidence="3" type="ORF">E4665_15655</name>
</gene>
<dbReference type="Gene3D" id="1.10.287.4300">
    <property type="entry name" value="Stage III sporulation protein AH-like"/>
    <property type="match status" value="1"/>
</dbReference>
<feature type="region of interest" description="Disordered" evidence="1">
    <location>
        <begin position="30"/>
        <end position="52"/>
    </location>
</feature>
<keyword evidence="2" id="KW-0732">Signal</keyword>
<evidence type="ECO:0000256" key="1">
    <source>
        <dbReference type="SAM" id="MobiDB-lite"/>
    </source>
</evidence>
<name>A0A4Z0GIJ4_9BACL</name>
<evidence type="ECO:0000256" key="2">
    <source>
        <dbReference type="SAM" id="SignalP"/>
    </source>
</evidence>
<feature type="compositionally biased region" description="Polar residues" evidence="1">
    <location>
        <begin position="32"/>
        <end position="52"/>
    </location>
</feature>
<dbReference type="AlphaFoldDB" id="A0A4Z0GIJ4"/>
<evidence type="ECO:0000313" key="3">
    <source>
        <dbReference type="EMBL" id="TGA96391.1"/>
    </source>
</evidence>
<feature type="signal peptide" evidence="2">
    <location>
        <begin position="1"/>
        <end position="23"/>
    </location>
</feature>
<dbReference type="OrthoDB" id="2939102at2"/>
<evidence type="ECO:0000313" key="4">
    <source>
        <dbReference type="Proteomes" id="UP000298347"/>
    </source>
</evidence>
<dbReference type="EMBL" id="SRJD01000025">
    <property type="protein sequence ID" value="TGA96391.1"/>
    <property type="molecule type" value="Genomic_DNA"/>
</dbReference>
<dbReference type="Proteomes" id="UP000298347">
    <property type="component" value="Unassembled WGS sequence"/>
</dbReference>